<dbReference type="SUPFAM" id="SSF88659">
    <property type="entry name" value="Sigma3 and sigma4 domains of RNA polymerase sigma factors"/>
    <property type="match status" value="1"/>
</dbReference>
<comment type="caution">
    <text evidence="1">The sequence shown here is derived from an EMBL/GenBank/DDBJ whole genome shotgun (WGS) entry which is preliminary data.</text>
</comment>
<reference evidence="1 2" key="1">
    <citation type="submission" date="2018-10" db="EMBL/GenBank/DDBJ databases">
        <title>Phylogenomics of Brevibacillus.</title>
        <authorList>
            <person name="Dunlap C."/>
        </authorList>
    </citation>
    <scope>NUCLEOTIDE SEQUENCE [LARGE SCALE GENOMIC DNA]</scope>
    <source>
        <strain evidence="1 2">DSM 100115</strain>
    </source>
</reference>
<dbReference type="OrthoDB" id="2471618at2"/>
<dbReference type="Proteomes" id="UP000268829">
    <property type="component" value="Unassembled WGS sequence"/>
</dbReference>
<dbReference type="AlphaFoldDB" id="A0A3M8B6U0"/>
<gene>
    <name evidence="1" type="ORF">EDM57_05310</name>
</gene>
<proteinExistence type="predicted"/>
<evidence type="ECO:0000313" key="1">
    <source>
        <dbReference type="EMBL" id="RNB59174.1"/>
    </source>
</evidence>
<dbReference type="InterPro" id="IPR013324">
    <property type="entry name" value="RNA_pol_sigma_r3/r4-like"/>
</dbReference>
<keyword evidence="2" id="KW-1185">Reference proteome</keyword>
<name>A0A3M8B6U0_9BACL</name>
<protein>
    <submittedName>
        <fullName evidence="1">Sigma-70 family RNA polymerase sigma factor</fullName>
    </submittedName>
</protein>
<dbReference type="Gene3D" id="1.20.140.160">
    <property type="match status" value="1"/>
</dbReference>
<organism evidence="1 2">
    <name type="scientific">Brevibacillus gelatini</name>
    <dbReference type="NCBI Taxonomy" id="1655277"/>
    <lineage>
        <taxon>Bacteria</taxon>
        <taxon>Bacillati</taxon>
        <taxon>Bacillota</taxon>
        <taxon>Bacilli</taxon>
        <taxon>Bacillales</taxon>
        <taxon>Paenibacillaceae</taxon>
        <taxon>Brevibacillus</taxon>
    </lineage>
</organism>
<dbReference type="EMBL" id="RHHS01000014">
    <property type="protein sequence ID" value="RNB59174.1"/>
    <property type="molecule type" value="Genomic_DNA"/>
</dbReference>
<evidence type="ECO:0000313" key="2">
    <source>
        <dbReference type="Proteomes" id="UP000268829"/>
    </source>
</evidence>
<accession>A0A3M8B6U0</accession>
<dbReference type="RefSeq" id="WP_122903731.1">
    <property type="nucleotide sequence ID" value="NZ_RHHS01000014.1"/>
</dbReference>
<sequence>MEKSENLLNQWLQQVRRIAWRLQYREKKKWKHEGLLHEEVVGKDPFSAIISDLHVEQLLQQLPAQPEYIIRKVVIEGRTEQEVANQLNMSRQGVSKCKRKYLRIIAANMNLSM</sequence>